<protein>
    <submittedName>
        <fullName evidence="2">Uncharacterized protein</fullName>
    </submittedName>
</protein>
<feature type="region of interest" description="Disordered" evidence="1">
    <location>
        <begin position="425"/>
        <end position="444"/>
    </location>
</feature>
<feature type="non-terminal residue" evidence="2">
    <location>
        <position position="1"/>
    </location>
</feature>
<evidence type="ECO:0000313" key="2">
    <source>
        <dbReference type="EMBL" id="KAH0850901.1"/>
    </source>
</evidence>
<dbReference type="Proteomes" id="UP000824890">
    <property type="component" value="Unassembled WGS sequence"/>
</dbReference>
<gene>
    <name evidence="2" type="ORF">HID58_095136</name>
</gene>
<organism evidence="2 3">
    <name type="scientific">Brassica napus</name>
    <name type="common">Rape</name>
    <dbReference type="NCBI Taxonomy" id="3708"/>
    <lineage>
        <taxon>Eukaryota</taxon>
        <taxon>Viridiplantae</taxon>
        <taxon>Streptophyta</taxon>
        <taxon>Embryophyta</taxon>
        <taxon>Tracheophyta</taxon>
        <taxon>Spermatophyta</taxon>
        <taxon>Magnoliopsida</taxon>
        <taxon>eudicotyledons</taxon>
        <taxon>Gunneridae</taxon>
        <taxon>Pentapetalae</taxon>
        <taxon>rosids</taxon>
        <taxon>malvids</taxon>
        <taxon>Brassicales</taxon>
        <taxon>Brassicaceae</taxon>
        <taxon>Brassiceae</taxon>
        <taxon>Brassica</taxon>
    </lineage>
</organism>
<feature type="compositionally biased region" description="Basic and acidic residues" evidence="1">
    <location>
        <begin position="324"/>
        <end position="333"/>
    </location>
</feature>
<dbReference type="EMBL" id="JAGKQM010001898">
    <property type="protein sequence ID" value="KAH0850901.1"/>
    <property type="molecule type" value="Genomic_DNA"/>
</dbReference>
<sequence length="457" mass="51926">RTRSTRPTRKAGISPVNPFPLRSKLFRCFNKPREEGISPLKAFVATWRSIRRPNSAKNGGMAPENRLWLRTKVVKLFQLLKLEGTEPFSELDPTSNSTEMAEDLPGGYVKDSTVRGFADFPVLGVSNQSTVRRFLQLPKLRGMDPSIVSDLRFFSSVTSIGIPPDSLFLKSCRICSFFSLPNAEGNSPSSWLSFSFKVFKLLQFPSSGGIFPERRFSPRLITVTFFNIPNDDGMLPVKLHPMMTKESSSKVTNFLQLLEPKRILPPRLLLLTNTSLRFLSRLRLSDTPAYCSSQWTQGWDQTSHYETRSDLKALSTHQHLQESDRTCSKESWNKDSGNSPLKNEVQFPKLEGNGPDKLLLLRSRVIKLLSSPISEPSCPETPDVLRLRVSTLREPSQVTPNQLLHGVVSDVFSFHWLRSESKAKPSEFREETESKRKETKREQRRVISTNPRIIICV</sequence>
<comment type="caution">
    <text evidence="2">The sequence shown here is derived from an EMBL/GenBank/DDBJ whole genome shotgun (WGS) entry which is preliminary data.</text>
</comment>
<evidence type="ECO:0000313" key="3">
    <source>
        <dbReference type="Proteomes" id="UP000824890"/>
    </source>
</evidence>
<feature type="region of interest" description="Disordered" evidence="1">
    <location>
        <begin position="324"/>
        <end position="344"/>
    </location>
</feature>
<reference evidence="2 3" key="1">
    <citation type="submission" date="2021-05" db="EMBL/GenBank/DDBJ databases">
        <title>Genome Assembly of Synthetic Allotetraploid Brassica napus Reveals Homoeologous Exchanges between Subgenomes.</title>
        <authorList>
            <person name="Davis J.T."/>
        </authorList>
    </citation>
    <scope>NUCLEOTIDE SEQUENCE [LARGE SCALE GENOMIC DNA]</scope>
    <source>
        <strain evidence="3">cv. Da-Ae</strain>
        <tissue evidence="2">Seedling</tissue>
    </source>
</reference>
<accession>A0ABQ7X731</accession>
<keyword evidence="3" id="KW-1185">Reference proteome</keyword>
<proteinExistence type="predicted"/>
<name>A0ABQ7X731_BRANA</name>
<evidence type="ECO:0000256" key="1">
    <source>
        <dbReference type="SAM" id="MobiDB-lite"/>
    </source>
</evidence>